<evidence type="ECO:0000313" key="2">
    <source>
        <dbReference type="EMBL" id="RLE49226.1"/>
    </source>
</evidence>
<dbReference type="Proteomes" id="UP000272051">
    <property type="component" value="Unassembled WGS sequence"/>
</dbReference>
<reference evidence="2 3" key="1">
    <citation type="submission" date="2018-06" db="EMBL/GenBank/DDBJ databases">
        <title>Extensive metabolic versatility and redundancy in microbially diverse, dynamic hydrothermal sediments.</title>
        <authorList>
            <person name="Dombrowski N."/>
            <person name="Teske A."/>
            <person name="Baker B.J."/>
        </authorList>
    </citation>
    <scope>NUCLEOTIDE SEQUENCE [LARGE SCALE GENOMIC DNA]</scope>
    <source>
        <strain evidence="2">B34_G17</strain>
    </source>
</reference>
<protein>
    <submittedName>
        <fullName evidence="2">Uncharacterized protein</fullName>
    </submittedName>
</protein>
<keyword evidence="1" id="KW-1133">Transmembrane helix</keyword>
<keyword evidence="1" id="KW-0472">Membrane</keyword>
<comment type="caution">
    <text evidence="2">The sequence shown here is derived from an EMBL/GenBank/DDBJ whole genome shotgun (WGS) entry which is preliminary data.</text>
</comment>
<dbReference type="EMBL" id="QMQX01000223">
    <property type="protein sequence ID" value="RLE49226.1"/>
    <property type="molecule type" value="Genomic_DNA"/>
</dbReference>
<proteinExistence type="predicted"/>
<feature type="transmembrane region" description="Helical" evidence="1">
    <location>
        <begin position="82"/>
        <end position="105"/>
    </location>
</feature>
<feature type="transmembrane region" description="Helical" evidence="1">
    <location>
        <begin position="49"/>
        <end position="70"/>
    </location>
</feature>
<accession>A0A497EQ23</accession>
<keyword evidence="1" id="KW-0812">Transmembrane</keyword>
<feature type="transmembrane region" description="Helical" evidence="1">
    <location>
        <begin position="25"/>
        <end position="43"/>
    </location>
</feature>
<evidence type="ECO:0000256" key="1">
    <source>
        <dbReference type="SAM" id="Phobius"/>
    </source>
</evidence>
<dbReference type="AlphaFoldDB" id="A0A497EQ23"/>
<name>A0A497EQ23_9CREN</name>
<sequence length="147" mass="16178">MRRKQASKVMPMEAEIAKFRRESELSIAIMLVLGVITLILAPLTGHYRGFYLCLALGLIIVIASGAYLPIIHVKKATSLRELAIPAMQSLWVSTSMGLGYVVTALAEYFKIVLPIAATLFIIGWVILLFGLYRLIYISKKAGVPLAI</sequence>
<gene>
    <name evidence="2" type="ORF">DRJ33_08475</name>
</gene>
<feature type="transmembrane region" description="Helical" evidence="1">
    <location>
        <begin position="111"/>
        <end position="132"/>
    </location>
</feature>
<evidence type="ECO:0000313" key="3">
    <source>
        <dbReference type="Proteomes" id="UP000272051"/>
    </source>
</evidence>
<organism evidence="2 3">
    <name type="scientific">Thermoproteota archaeon</name>
    <dbReference type="NCBI Taxonomy" id="2056631"/>
    <lineage>
        <taxon>Archaea</taxon>
        <taxon>Thermoproteota</taxon>
    </lineage>
</organism>